<gene>
    <name evidence="1" type="ORF">SAMN06296273_2374</name>
</gene>
<evidence type="ECO:0000313" key="2">
    <source>
        <dbReference type="Proteomes" id="UP000242498"/>
    </source>
</evidence>
<accession>A0A285C067</accession>
<protein>
    <submittedName>
        <fullName evidence="1">Uncharacterized protein</fullName>
    </submittedName>
</protein>
<reference evidence="1 2" key="1">
    <citation type="submission" date="2017-08" db="EMBL/GenBank/DDBJ databases">
        <authorList>
            <person name="de Groot N.N."/>
        </authorList>
    </citation>
    <scope>NUCLEOTIDE SEQUENCE [LARGE SCALE GENOMIC DNA]</scope>
    <source>
        <strain evidence="1 2">Nm15</strain>
    </source>
</reference>
<evidence type="ECO:0000313" key="1">
    <source>
        <dbReference type="EMBL" id="SNX60912.1"/>
    </source>
</evidence>
<dbReference type="AlphaFoldDB" id="A0A285C067"/>
<organism evidence="1 2">
    <name type="scientific">Nitrosomonas ureae</name>
    <dbReference type="NCBI Taxonomy" id="44577"/>
    <lineage>
        <taxon>Bacteria</taxon>
        <taxon>Pseudomonadati</taxon>
        <taxon>Pseudomonadota</taxon>
        <taxon>Betaproteobacteria</taxon>
        <taxon>Nitrosomonadales</taxon>
        <taxon>Nitrosomonadaceae</taxon>
        <taxon>Nitrosomonas</taxon>
    </lineage>
</organism>
<name>A0A285C067_9PROT</name>
<proteinExistence type="predicted"/>
<dbReference type="Proteomes" id="UP000242498">
    <property type="component" value="Chromosome I"/>
</dbReference>
<dbReference type="EMBL" id="LT907782">
    <property type="protein sequence ID" value="SNX60912.1"/>
    <property type="molecule type" value="Genomic_DNA"/>
</dbReference>
<sequence>MRFYSQLLSARSLVAGSVAIVIPESISAIVGTAGADALSIAVSARFTRCAEAWAAVKARERRAFAFLRNVRCRATGAIAVETRLDARFKTGDGMRCNALAGITFNFCQVHAVFYRCERNGDARSACAACTADAMDIIFGEFG</sequence>